<evidence type="ECO:0000256" key="1">
    <source>
        <dbReference type="ARBA" id="ARBA00010409"/>
    </source>
</evidence>
<comment type="similarity">
    <text evidence="1">Belongs to the THADA family.</text>
</comment>
<sequence length="1682" mass="179765">MVVEVEPLEEASVRRLLSIVWSNLDDPLTQTVKQVQALFQVLADIQALQGMEGMTFLEGVMGDLLALPGRRKGKYLPLAMLVPRLGTCAVLARRPDLLEDMLESLKDETVGCAAAQLLGTLLEHLLVELRHFKDGTLAAATEGPAARKAAAVREVALKLGCAEQSSIDSWRAWWVGPVLRTLSCGDTRKLKNCAAYFLPLPLKQDGAGSLMALLSGLLELPATEEARSEEAGQGAALVALLKVARGLGIFQQLEERILIEGQEFALPRAWLEAALVHAEESVRLDSLELCCVALRQAALPGSLELHLVRGAIPYNMRVSSSSFRNKFVTLLRKMLARVRTATDRAGTVQRLQAKHTGSGGAQYGLLQGLDDAGSAAAASRDEAVACCEDFVRWLAQFMIGCLYPGAPFERKSIAIEVLLTITDTWAPPAVAATVVESKAPPAKTDRAINPYTAAILSPGAVQVLLGAVVDSWDRLREGACSLLMAYPVPLPGLEGAEAISALLRWAAALLRSPRVREADAAALLLRLLFRKYVLVSRRYRLHFHPKPRAELLPVAEGAGEAAATRAGPGAGGAEGGGKRHGEKFRSGAAAVERASAVKGAGVSGEAARACCTHLGGLCDLLEAHLDACAKDVIQAAADHGLGHGPLLAIRYALGEICFDNKEGDAARSEVRALLQRLLELVLRVSSVAMWALSDEGCRQINMRVSDVVALRDHDGKGLEVEEEEEEMNTLEEGDIGDQRLLAPRAQKVLSSCWLAMKEVGLVVSQIMRSVPNERDLGGAEGRSDGAASLAEGDLLDAEQLGRTGSTFLEALLAIKHSGALEKMRMGFSGLAQRLLNSSRDGLRQLPSEWLDRLLAHLHAPNQSLDDVTRRSAGIPGTFLALFMAEPSNCPKTILPRAMQALLQVAGGTAEGAAELGPVPRVHAFNCIRVVFNDTDLAVDTGFLCAQALEISIAGFGDTCWEVRNAAALAFGALLARMVGYMNVRVAAAARRSTTGSEFFHRYPPLHPFLLQQLRMATVQFQGKSGTAAAASATAQLHPSLHPPPSASTSAEAPQPFIGYNAVHGVLLQVGELLVENAPLLDPEAGRQEFQCSVATELMSCRWLASAAACRPAAVRAAFLEVCGALLQLGAPGAAPASAAPEAAPSPGAARELEAALGAVCGPELATVAPQPQCAGEAAWRRAAAMMHCKLVLAGRVEGTAGGEMAARRKVTEELLQVLQHREYEARKGALKVLCATAPGVVAARTSVAEFRRALVQRMHGEREYSCLRRVLQLLYVLPAAGDAWVASAPKWAEWQQLMELARSSPFARVQEEAVRCLGRTLPHLLLPASRDGAGGAVPVEAADALKAWGSLIDERSDPAMPTSSRSATVDALQAASGLLGAVPADSSEGPLGPLHEASLSAWLVALRLMEDDDPDIRCAAAHSASFALRGGEKEATAAEVREGSVPQVAPQQPTNPPQQEQRVLASSLPFLTRHFARALIYRQYLFKQIIGPEEQLAIAQHADMKLFDKEEDNQYAEPIYVSQLAAQELQGLLASPSGGTAVRDGELTAQAVEWHVQLCERLHEHLTQLEEMLPQCCWKGALTNHQEAFLRTYRLLLGLLSLVPISAVAPKETSERVVPLLERLVQLPSQPLVCNLLAKLLKVYSDFSSSAKTVTAEVVSVLGVELDAGFQPGFLLGAEYSL</sequence>
<dbReference type="PANTHER" id="PTHR14387">
    <property type="entry name" value="THADA/DEATH RECEPTOR INTERACTING PROTEIN"/>
    <property type="match status" value="1"/>
</dbReference>
<dbReference type="Pfam" id="PF25150">
    <property type="entry name" value="TPR_Trm732"/>
    <property type="match status" value="1"/>
</dbReference>
<keyword evidence="7" id="KW-1185">Reference proteome</keyword>
<comment type="caution">
    <text evidence="6">The sequence shown here is derived from an EMBL/GenBank/DDBJ whole genome shotgun (WGS) entry which is preliminary data.</text>
</comment>
<organism evidence="6 7">
    <name type="scientific">Cymbomonas tetramitiformis</name>
    <dbReference type="NCBI Taxonomy" id="36881"/>
    <lineage>
        <taxon>Eukaryota</taxon>
        <taxon>Viridiplantae</taxon>
        <taxon>Chlorophyta</taxon>
        <taxon>Pyramimonadophyceae</taxon>
        <taxon>Pyramimonadales</taxon>
        <taxon>Pyramimonadaceae</taxon>
        <taxon>Cymbomonas</taxon>
    </lineage>
</organism>
<dbReference type="PANTHER" id="PTHR14387:SF0">
    <property type="entry name" value="DUF2428 DOMAIN-CONTAINING PROTEIN"/>
    <property type="match status" value="1"/>
</dbReference>
<feature type="domain" description="DUF2428" evidence="3">
    <location>
        <begin position="673"/>
        <end position="961"/>
    </location>
</feature>
<dbReference type="InterPro" id="IPR056842">
    <property type="entry name" value="THADA-like_TPR_C"/>
</dbReference>
<reference evidence="6 7" key="1">
    <citation type="journal article" date="2015" name="Genome Biol. Evol.">
        <title>Comparative Genomics of a Bacterivorous Green Alga Reveals Evolutionary Causalities and Consequences of Phago-Mixotrophic Mode of Nutrition.</title>
        <authorList>
            <person name="Burns J.A."/>
            <person name="Paasch A."/>
            <person name="Narechania A."/>
            <person name="Kim E."/>
        </authorList>
    </citation>
    <scope>NUCLEOTIDE SEQUENCE [LARGE SCALE GENOMIC DNA]</scope>
    <source>
        <strain evidence="6 7">PLY_AMNH</strain>
    </source>
</reference>
<dbReference type="SUPFAM" id="SSF48371">
    <property type="entry name" value="ARM repeat"/>
    <property type="match status" value="2"/>
</dbReference>
<evidence type="ECO:0000256" key="2">
    <source>
        <dbReference type="ARBA" id="ARBA00022694"/>
    </source>
</evidence>
<evidence type="ECO:0000259" key="3">
    <source>
        <dbReference type="Pfam" id="PF10350"/>
    </source>
</evidence>
<dbReference type="EMBL" id="LGRX02004303">
    <property type="protein sequence ID" value="KAK3280677.1"/>
    <property type="molecule type" value="Genomic_DNA"/>
</dbReference>
<dbReference type="InterPro" id="IPR019442">
    <property type="entry name" value="THADA/TRM732_DUF2428"/>
</dbReference>
<accession>A0AAE0GMF5</accession>
<dbReference type="InterPro" id="IPR016024">
    <property type="entry name" value="ARM-type_fold"/>
</dbReference>
<dbReference type="GO" id="GO:0030488">
    <property type="term" value="P:tRNA methylation"/>
    <property type="evidence" value="ECO:0007669"/>
    <property type="project" value="TreeGrafter"/>
</dbReference>
<dbReference type="Pfam" id="PF10350">
    <property type="entry name" value="DUF2428"/>
    <property type="match status" value="1"/>
</dbReference>
<feature type="domain" description="tRNA (32-2'-O)-methyltransferase regulator THADA-like TPR repeats region" evidence="4">
    <location>
        <begin position="170"/>
        <end position="476"/>
    </location>
</feature>
<dbReference type="Proteomes" id="UP001190700">
    <property type="component" value="Unassembled WGS sequence"/>
</dbReference>
<dbReference type="InterPro" id="IPR056843">
    <property type="entry name" value="THADA-like_TPR"/>
</dbReference>
<proteinExistence type="inferred from homology"/>
<evidence type="ECO:0000259" key="4">
    <source>
        <dbReference type="Pfam" id="PF25150"/>
    </source>
</evidence>
<name>A0AAE0GMF5_9CHLO</name>
<gene>
    <name evidence="6" type="ORF">CYMTET_11497</name>
</gene>
<dbReference type="Pfam" id="PF25151">
    <property type="entry name" value="TPR_Trm732_C"/>
    <property type="match status" value="1"/>
</dbReference>
<dbReference type="GO" id="GO:0005829">
    <property type="term" value="C:cytosol"/>
    <property type="evidence" value="ECO:0007669"/>
    <property type="project" value="TreeGrafter"/>
</dbReference>
<feature type="domain" description="tRNA (32-2'-O)-methyltransferase regulator THADA-like C-terminal TPR repeats region" evidence="5">
    <location>
        <begin position="963"/>
        <end position="1046"/>
    </location>
</feature>
<protein>
    <recommendedName>
        <fullName evidence="8">DUF2428 domain-containing protein</fullName>
    </recommendedName>
</protein>
<keyword evidence="2" id="KW-0819">tRNA processing</keyword>
<evidence type="ECO:0008006" key="8">
    <source>
        <dbReference type="Google" id="ProtNLM"/>
    </source>
</evidence>
<evidence type="ECO:0000313" key="6">
    <source>
        <dbReference type="EMBL" id="KAK3280677.1"/>
    </source>
</evidence>
<evidence type="ECO:0000313" key="7">
    <source>
        <dbReference type="Proteomes" id="UP001190700"/>
    </source>
</evidence>
<dbReference type="InterPro" id="IPR051954">
    <property type="entry name" value="tRNA_methyltransferase_THADA"/>
</dbReference>
<evidence type="ECO:0000259" key="5">
    <source>
        <dbReference type="Pfam" id="PF25151"/>
    </source>
</evidence>